<proteinExistence type="predicted"/>
<keyword evidence="3" id="KW-1185">Reference proteome</keyword>
<evidence type="ECO:0000259" key="1">
    <source>
        <dbReference type="PROSITE" id="PS51664"/>
    </source>
</evidence>
<feature type="domain" description="YcaO" evidence="1">
    <location>
        <begin position="34"/>
        <end position="399"/>
    </location>
</feature>
<dbReference type="PANTHER" id="PTHR37809:SF1">
    <property type="entry name" value="RIBOSOMAL PROTEIN S12 METHYLTHIOTRANSFERASE ACCESSORY FACTOR YCAO"/>
    <property type="match status" value="1"/>
</dbReference>
<dbReference type="EMBL" id="BAABAQ010000019">
    <property type="protein sequence ID" value="GAA4208715.1"/>
    <property type="molecule type" value="Genomic_DNA"/>
</dbReference>
<evidence type="ECO:0000313" key="3">
    <source>
        <dbReference type="Proteomes" id="UP001501251"/>
    </source>
</evidence>
<organism evidence="2 3">
    <name type="scientific">Streptosporangium oxazolinicum</name>
    <dbReference type="NCBI Taxonomy" id="909287"/>
    <lineage>
        <taxon>Bacteria</taxon>
        <taxon>Bacillati</taxon>
        <taxon>Actinomycetota</taxon>
        <taxon>Actinomycetes</taxon>
        <taxon>Streptosporangiales</taxon>
        <taxon>Streptosporangiaceae</taxon>
        <taxon>Streptosporangium</taxon>
    </lineage>
</organism>
<protein>
    <recommendedName>
        <fullName evidence="1">YcaO domain-containing protein</fullName>
    </recommendedName>
</protein>
<gene>
    <name evidence="2" type="ORF">GCM10022252_74250</name>
</gene>
<accession>A0ABP8BJT7</accession>
<dbReference type="Proteomes" id="UP001501251">
    <property type="component" value="Unassembled WGS sequence"/>
</dbReference>
<dbReference type="Gene3D" id="3.30.160.660">
    <property type="match status" value="1"/>
</dbReference>
<dbReference type="InterPro" id="IPR003776">
    <property type="entry name" value="YcaO-like_dom"/>
</dbReference>
<sequence length="399" mass="42814">MIAQVRRDAPDDPVVPSLVSYSAFPAEGTEVTGGAALGDEEAARAAAIGEAIERHCANQVPAGLRRAAYRDLTEPATDPRAFALYSEGQYRARGFPFVAMTPDLEIAWAPAEDLVSGQRVLVPASLVYVNYFTGPRRAEPPTNYPVLAGTAAATTPERARQAALREVLERDAVTTWWAGATEAAPLPRPAGGPLATALAQAEEAGLTVSLLRVPSTFDATVAAVFVEDHARRVVGFGSACRADEQEAAAKAFTEAVGTYETGRVLLRRDVGRRPYLRRRADRRYLDALARGWRDVNDVRLHVQVYLDERLQGEALDRLRLPGGLPLPPETTGPLRSLTERGFRAYAADLTTPGAEGAGLHVARVLVPGLYCDAPAAFPFLGGTRLPASSDLVRQPLPFA</sequence>
<dbReference type="RefSeq" id="WP_344922998.1">
    <property type="nucleotide sequence ID" value="NZ_BAABAQ010000019.1"/>
</dbReference>
<comment type="caution">
    <text evidence="2">The sequence shown here is derived from an EMBL/GenBank/DDBJ whole genome shotgun (WGS) entry which is preliminary data.</text>
</comment>
<name>A0ABP8BJT7_9ACTN</name>
<dbReference type="Gene3D" id="3.30.40.250">
    <property type="match status" value="1"/>
</dbReference>
<dbReference type="PROSITE" id="PS51664">
    <property type="entry name" value="YCAO"/>
    <property type="match status" value="1"/>
</dbReference>
<dbReference type="PANTHER" id="PTHR37809">
    <property type="entry name" value="RIBOSOMAL PROTEIN S12 METHYLTHIOTRANSFERASE ACCESSORY FACTOR YCAO"/>
    <property type="match status" value="1"/>
</dbReference>
<reference evidence="3" key="1">
    <citation type="journal article" date="2019" name="Int. J. Syst. Evol. Microbiol.">
        <title>The Global Catalogue of Microorganisms (GCM) 10K type strain sequencing project: providing services to taxonomists for standard genome sequencing and annotation.</title>
        <authorList>
            <consortium name="The Broad Institute Genomics Platform"/>
            <consortium name="The Broad Institute Genome Sequencing Center for Infectious Disease"/>
            <person name="Wu L."/>
            <person name="Ma J."/>
        </authorList>
    </citation>
    <scope>NUCLEOTIDE SEQUENCE [LARGE SCALE GENOMIC DNA]</scope>
    <source>
        <strain evidence="3">JCM 17388</strain>
    </source>
</reference>
<dbReference type="Pfam" id="PF02624">
    <property type="entry name" value="YcaO"/>
    <property type="match status" value="1"/>
</dbReference>
<dbReference type="Gene3D" id="3.30.1330.230">
    <property type="match status" value="1"/>
</dbReference>
<evidence type="ECO:0000313" key="2">
    <source>
        <dbReference type="EMBL" id="GAA4208715.1"/>
    </source>
</evidence>